<reference evidence="1" key="1">
    <citation type="submission" date="2020-09" db="EMBL/GenBank/DDBJ databases">
        <title>New species isolated from human feces.</title>
        <authorList>
            <person name="Kitahara M."/>
            <person name="Shigeno Y."/>
            <person name="Shime M."/>
            <person name="Matsumoto Y."/>
            <person name="Nakamura S."/>
            <person name="Motooka D."/>
            <person name="Fukuoka S."/>
            <person name="Nishikawa H."/>
            <person name="Benno Y."/>
        </authorList>
    </citation>
    <scope>NUCLEOTIDE SEQUENCE</scope>
    <source>
        <strain evidence="1">MM35</strain>
    </source>
</reference>
<evidence type="ECO:0000313" key="1">
    <source>
        <dbReference type="EMBL" id="BCK78646.1"/>
    </source>
</evidence>
<dbReference type="RefSeq" id="WP_212819568.1">
    <property type="nucleotide sequence ID" value="NZ_AP023415.1"/>
</dbReference>
<evidence type="ECO:0000313" key="2">
    <source>
        <dbReference type="Proteomes" id="UP000681343"/>
    </source>
</evidence>
<organism evidence="1 2">
    <name type="scientific">Vescimonas fastidiosa</name>
    <dbReference type="NCBI Taxonomy" id="2714353"/>
    <lineage>
        <taxon>Bacteria</taxon>
        <taxon>Bacillati</taxon>
        <taxon>Bacillota</taxon>
        <taxon>Clostridia</taxon>
        <taxon>Eubacteriales</taxon>
        <taxon>Oscillospiraceae</taxon>
        <taxon>Vescimonas</taxon>
    </lineage>
</organism>
<dbReference type="KEGG" id="vfa:MM35RIKEN_08380"/>
<dbReference type="Proteomes" id="UP000681343">
    <property type="component" value="Chromosome"/>
</dbReference>
<proteinExistence type="predicted"/>
<keyword evidence="2" id="KW-1185">Reference proteome</keyword>
<protein>
    <submittedName>
        <fullName evidence="1">Uncharacterized protein</fullName>
    </submittedName>
</protein>
<name>A0A810PY89_9FIRM</name>
<accession>A0A810PY89</accession>
<gene>
    <name evidence="1" type="ORF">MM35RIKEN_08380</name>
</gene>
<sequence>MTYNNENAMMETKKDFILPAMVEDDCISVDVSEDYEGLRLSFPRVKIPGGGSLQFEIPSDDPENPDYTKYIEGVILYNHDTCAYWPEGSEYDDNVTPLCSSVDGKTGYGAPGGVCATCALNQYGSVEKGKGKACKNMRNLYILRSGEHMPMLLSLPPTSLRPYSDFITAAFATRRRPIYSGVVQIGLKRVDNGSNTYSVATFRLVQRFEGNDLLQIKQYADGFREQIKAMNQQRAMEAELGNNEPICDAVDSSYHSTDDGEHFCITEAPIDGDHEDLPM</sequence>
<dbReference type="AlphaFoldDB" id="A0A810PY89"/>
<dbReference type="EMBL" id="AP023415">
    <property type="protein sequence ID" value="BCK78646.1"/>
    <property type="molecule type" value="Genomic_DNA"/>
</dbReference>